<organism evidence="6 7">
    <name type="scientific">Stentor coeruleus</name>
    <dbReference type="NCBI Taxonomy" id="5963"/>
    <lineage>
        <taxon>Eukaryota</taxon>
        <taxon>Sar</taxon>
        <taxon>Alveolata</taxon>
        <taxon>Ciliophora</taxon>
        <taxon>Postciliodesmatophora</taxon>
        <taxon>Heterotrichea</taxon>
        <taxon>Heterotrichida</taxon>
        <taxon>Stentoridae</taxon>
        <taxon>Stentor</taxon>
    </lineage>
</organism>
<gene>
    <name evidence="6" type="ORF">SteCoe_7169</name>
</gene>
<evidence type="ECO:0000256" key="3">
    <source>
        <dbReference type="ARBA" id="ARBA00022833"/>
    </source>
</evidence>
<dbReference type="Gene3D" id="3.30.950.30">
    <property type="entry name" value="Schlafen, AAA domain"/>
    <property type="match status" value="1"/>
</dbReference>
<evidence type="ECO:0000256" key="2">
    <source>
        <dbReference type="ARBA" id="ARBA00022771"/>
    </source>
</evidence>
<dbReference type="Proteomes" id="UP000187209">
    <property type="component" value="Unassembled WGS sequence"/>
</dbReference>
<keyword evidence="7" id="KW-1185">Reference proteome</keyword>
<dbReference type="GO" id="GO:0008270">
    <property type="term" value="F:zinc ion binding"/>
    <property type="evidence" value="ECO:0007669"/>
    <property type="project" value="UniProtKB-KW"/>
</dbReference>
<sequence>MENLTRVYKTKQCNNMIRMGSCLQRNTCNYYHDETDRRRLLNFGYDGILCLEAVINDFCSDQNCKFCKNYIEFFYHPQNFKALECMYKKANLDCNNLMICPFYHSPEEKIQYYMQRENNKENAGFESENEIKPIEINERRPELARIPSERTYYVLKEELKKYEDRKTEFKSSKNIFRIQNSADIIAPYVSAFLNTEGGILFYGIKDNGVVEGISLSRKDRDQFTLALDNIFQKFNPQITHEDYQITFKQVKDKNYKDINDLYVIEFRVNKGKKDSVYFTHKNETYIRRDASVSLLKGHDLLEFYTKKQSSLVI</sequence>
<dbReference type="InterPro" id="IPR007421">
    <property type="entry name" value="Schlafen_AlbA_2_dom"/>
</dbReference>
<dbReference type="PROSITE" id="PS50103">
    <property type="entry name" value="ZF_C3H1"/>
    <property type="match status" value="1"/>
</dbReference>
<evidence type="ECO:0000313" key="7">
    <source>
        <dbReference type="Proteomes" id="UP000187209"/>
    </source>
</evidence>
<comment type="caution">
    <text evidence="6">The sequence shown here is derived from an EMBL/GenBank/DDBJ whole genome shotgun (WGS) entry which is preliminary data.</text>
</comment>
<accession>A0A1R2CN72</accession>
<dbReference type="AlphaFoldDB" id="A0A1R2CN72"/>
<evidence type="ECO:0000256" key="4">
    <source>
        <dbReference type="PROSITE-ProRule" id="PRU00723"/>
    </source>
</evidence>
<dbReference type="InterPro" id="IPR029684">
    <property type="entry name" value="Schlafen"/>
</dbReference>
<dbReference type="OrthoDB" id="285690at2759"/>
<feature type="zinc finger region" description="C3H1-type" evidence="4">
    <location>
        <begin position="8"/>
        <end position="35"/>
    </location>
</feature>
<reference evidence="6 7" key="1">
    <citation type="submission" date="2016-11" db="EMBL/GenBank/DDBJ databases">
        <title>The macronuclear genome of Stentor coeruleus: a giant cell with tiny introns.</title>
        <authorList>
            <person name="Slabodnick M."/>
            <person name="Ruby J.G."/>
            <person name="Reiff S.B."/>
            <person name="Swart E.C."/>
            <person name="Gosai S."/>
            <person name="Prabakaran S."/>
            <person name="Witkowska E."/>
            <person name="Larue G.E."/>
            <person name="Fisher S."/>
            <person name="Freeman R.M."/>
            <person name="Gunawardena J."/>
            <person name="Chu W."/>
            <person name="Stover N.A."/>
            <person name="Gregory B.D."/>
            <person name="Nowacki M."/>
            <person name="Derisi J."/>
            <person name="Roy S.W."/>
            <person name="Marshall W.F."/>
            <person name="Sood P."/>
        </authorList>
    </citation>
    <scope>NUCLEOTIDE SEQUENCE [LARGE SCALE GENOMIC DNA]</scope>
    <source>
        <strain evidence="6">WM001</strain>
    </source>
</reference>
<dbReference type="InterPro" id="IPR038461">
    <property type="entry name" value="Schlafen_AlbA_2_dom_sf"/>
</dbReference>
<name>A0A1R2CN72_9CILI</name>
<keyword evidence="1 4" id="KW-0479">Metal-binding</keyword>
<dbReference type="SUPFAM" id="SSF90229">
    <property type="entry name" value="CCCH zinc finger"/>
    <property type="match status" value="1"/>
</dbReference>
<dbReference type="Pfam" id="PF04326">
    <property type="entry name" value="SLFN_AlbA_2"/>
    <property type="match status" value="1"/>
</dbReference>
<dbReference type="PANTHER" id="PTHR12155">
    <property type="entry name" value="SCHLAFEN"/>
    <property type="match status" value="1"/>
</dbReference>
<dbReference type="InterPro" id="IPR000571">
    <property type="entry name" value="Znf_CCCH"/>
</dbReference>
<evidence type="ECO:0000256" key="1">
    <source>
        <dbReference type="ARBA" id="ARBA00022723"/>
    </source>
</evidence>
<dbReference type="InterPro" id="IPR036855">
    <property type="entry name" value="Znf_CCCH_sf"/>
</dbReference>
<evidence type="ECO:0000313" key="6">
    <source>
        <dbReference type="EMBL" id="OMJ90467.1"/>
    </source>
</evidence>
<protein>
    <recommendedName>
        <fullName evidence="5">C3H1-type domain-containing protein</fullName>
    </recommendedName>
</protein>
<dbReference type="PANTHER" id="PTHR12155:SF41">
    <property type="entry name" value="SCHLAFEN ALBA-2 DOMAIN-CONTAINING PROTEIN"/>
    <property type="match status" value="1"/>
</dbReference>
<feature type="domain" description="C3H1-type" evidence="5">
    <location>
        <begin position="8"/>
        <end position="35"/>
    </location>
</feature>
<keyword evidence="3 4" id="KW-0862">Zinc</keyword>
<dbReference type="EMBL" id="MPUH01000102">
    <property type="protein sequence ID" value="OMJ90467.1"/>
    <property type="molecule type" value="Genomic_DNA"/>
</dbReference>
<proteinExistence type="predicted"/>
<keyword evidence="2 4" id="KW-0863">Zinc-finger</keyword>
<evidence type="ECO:0000259" key="5">
    <source>
        <dbReference type="PROSITE" id="PS50103"/>
    </source>
</evidence>